<dbReference type="AlphaFoldDB" id="A0A0N0U3Q4"/>
<dbReference type="OrthoDB" id="10588997at2759"/>
<feature type="region of interest" description="Disordered" evidence="1">
    <location>
        <begin position="60"/>
        <end position="89"/>
    </location>
</feature>
<sequence length="225" mass="25596">MFHLSVYVCRASSSQLSKGRNSYDQYQDRSPRLVPRIVDSFTALHFKAVPCPLQMLVGKKRRKEEGRKARGSTREEFQQGSSDGLQPRLLPATGLREQDAHGSPFQQTIRYVRPAGPQDHGFVYLSSRVMQTVAIVIPLLIMHLTTEKLPIPIGPSSPRVGKIAQKEVVITSSDHFSKLQHAEEKKINKIKSGNVWLKRQGVQIKTWFRTICDETKEEKMTQCIR</sequence>
<keyword evidence="3" id="KW-1185">Reference proteome</keyword>
<proteinExistence type="predicted"/>
<protein>
    <submittedName>
        <fullName evidence="2">Uncharacterized protein</fullName>
    </submittedName>
</protein>
<feature type="compositionally biased region" description="Basic and acidic residues" evidence="1">
    <location>
        <begin position="63"/>
        <end position="77"/>
    </location>
</feature>
<evidence type="ECO:0000313" key="2">
    <source>
        <dbReference type="EMBL" id="KOX69932.1"/>
    </source>
</evidence>
<dbReference type="Proteomes" id="UP000053105">
    <property type="component" value="Unassembled WGS sequence"/>
</dbReference>
<accession>A0A0N0U3Q4</accession>
<reference evidence="2 3" key="1">
    <citation type="submission" date="2015-07" db="EMBL/GenBank/DDBJ databases">
        <title>The genome of Melipona quadrifasciata.</title>
        <authorList>
            <person name="Pan H."/>
            <person name="Kapheim K."/>
        </authorList>
    </citation>
    <scope>NUCLEOTIDE SEQUENCE [LARGE SCALE GENOMIC DNA]</scope>
    <source>
        <strain evidence="2">0111107301</strain>
        <tissue evidence="2">Whole body</tissue>
    </source>
</reference>
<organism evidence="2 3">
    <name type="scientific">Melipona quadrifasciata</name>
    <dbReference type="NCBI Taxonomy" id="166423"/>
    <lineage>
        <taxon>Eukaryota</taxon>
        <taxon>Metazoa</taxon>
        <taxon>Ecdysozoa</taxon>
        <taxon>Arthropoda</taxon>
        <taxon>Hexapoda</taxon>
        <taxon>Insecta</taxon>
        <taxon>Pterygota</taxon>
        <taxon>Neoptera</taxon>
        <taxon>Endopterygota</taxon>
        <taxon>Hymenoptera</taxon>
        <taxon>Apocrita</taxon>
        <taxon>Aculeata</taxon>
        <taxon>Apoidea</taxon>
        <taxon>Anthophila</taxon>
        <taxon>Apidae</taxon>
        <taxon>Melipona</taxon>
    </lineage>
</organism>
<evidence type="ECO:0000256" key="1">
    <source>
        <dbReference type="SAM" id="MobiDB-lite"/>
    </source>
</evidence>
<evidence type="ECO:0000313" key="3">
    <source>
        <dbReference type="Proteomes" id="UP000053105"/>
    </source>
</evidence>
<name>A0A0N0U3Q4_9HYME</name>
<dbReference type="EMBL" id="KQ435878">
    <property type="protein sequence ID" value="KOX69932.1"/>
    <property type="molecule type" value="Genomic_DNA"/>
</dbReference>
<gene>
    <name evidence="2" type="ORF">WN51_04446</name>
</gene>